<feature type="domain" description="DUF1468" evidence="2">
    <location>
        <begin position="11"/>
        <end position="151"/>
    </location>
</feature>
<sequence>MLKQLHHDVYAGFIILVTSMFFIVQAKGFPERAALFPYLILGLFIFFSILLLFNGFRKTTMRAKAIDVPAADDEEQLSFSMIKMPVLILVTVTIYVILINVLGFFVSTAIFMIGILFALGMKSLKAYILTIVFTLLFIYLLFVKLLHVFLPTGLLF</sequence>
<comment type="caution">
    <text evidence="3">The sequence shown here is derived from an EMBL/GenBank/DDBJ whole genome shotgun (WGS) entry which is preliminary data.</text>
</comment>
<evidence type="ECO:0000256" key="1">
    <source>
        <dbReference type="SAM" id="Phobius"/>
    </source>
</evidence>
<feature type="transmembrane region" description="Helical" evidence="1">
    <location>
        <begin position="87"/>
        <end position="120"/>
    </location>
</feature>
<reference evidence="3 4" key="1">
    <citation type="submission" date="2020-08" db="EMBL/GenBank/DDBJ databases">
        <title>A Genomic Blueprint of the Chicken Gut Microbiome.</title>
        <authorList>
            <person name="Gilroy R."/>
            <person name="Ravi A."/>
            <person name="Getino M."/>
            <person name="Pursley I."/>
            <person name="Horton D.L."/>
            <person name="Alikhan N.-F."/>
            <person name="Baker D."/>
            <person name="Gharbi K."/>
            <person name="Hall N."/>
            <person name="Watson M."/>
            <person name="Adriaenssens E.M."/>
            <person name="Foster-Nyarko E."/>
            <person name="Jarju S."/>
            <person name="Secka A."/>
            <person name="Antonio M."/>
            <person name="Oren A."/>
            <person name="Chaudhuri R."/>
            <person name="La Ragione R.M."/>
            <person name="Hildebrand F."/>
            <person name="Pallen M.J."/>
        </authorList>
    </citation>
    <scope>NUCLEOTIDE SEQUENCE [LARGE SCALE GENOMIC DNA]</scope>
    <source>
        <strain evidence="3 4">Sa2YVA2</strain>
    </source>
</reference>
<evidence type="ECO:0000313" key="4">
    <source>
        <dbReference type="Proteomes" id="UP000626786"/>
    </source>
</evidence>
<keyword evidence="1" id="KW-1133">Transmembrane helix</keyword>
<feature type="transmembrane region" description="Helical" evidence="1">
    <location>
        <begin position="35"/>
        <end position="56"/>
    </location>
</feature>
<evidence type="ECO:0000313" key="3">
    <source>
        <dbReference type="EMBL" id="MBD7984795.1"/>
    </source>
</evidence>
<dbReference type="EMBL" id="JACSQN010000007">
    <property type="protein sequence ID" value="MBD7984795.1"/>
    <property type="molecule type" value="Genomic_DNA"/>
</dbReference>
<protein>
    <submittedName>
        <fullName evidence="3">Tripartite tricarboxylate transporter TctB family protein</fullName>
    </submittedName>
</protein>
<keyword evidence="1" id="KW-0472">Membrane</keyword>
<name>A0ABR8UAF9_9BACL</name>
<dbReference type="Proteomes" id="UP000626786">
    <property type="component" value="Unassembled WGS sequence"/>
</dbReference>
<dbReference type="Pfam" id="PF07331">
    <property type="entry name" value="TctB"/>
    <property type="match status" value="1"/>
</dbReference>
<proteinExistence type="predicted"/>
<keyword evidence="1" id="KW-0812">Transmembrane</keyword>
<dbReference type="InterPro" id="IPR009936">
    <property type="entry name" value="DUF1468"/>
</dbReference>
<organism evidence="3 4">
    <name type="scientific">Sporosarcina quadrami</name>
    <dbReference type="NCBI Taxonomy" id="2762234"/>
    <lineage>
        <taxon>Bacteria</taxon>
        <taxon>Bacillati</taxon>
        <taxon>Bacillota</taxon>
        <taxon>Bacilli</taxon>
        <taxon>Bacillales</taxon>
        <taxon>Caryophanaceae</taxon>
        <taxon>Sporosarcina</taxon>
    </lineage>
</organism>
<dbReference type="RefSeq" id="WP_191694491.1">
    <property type="nucleotide sequence ID" value="NZ_JACSQN010000007.1"/>
</dbReference>
<feature type="transmembrane region" description="Helical" evidence="1">
    <location>
        <begin position="9"/>
        <end position="29"/>
    </location>
</feature>
<feature type="transmembrane region" description="Helical" evidence="1">
    <location>
        <begin position="126"/>
        <end position="150"/>
    </location>
</feature>
<accession>A0ABR8UAF9</accession>
<evidence type="ECO:0000259" key="2">
    <source>
        <dbReference type="Pfam" id="PF07331"/>
    </source>
</evidence>
<gene>
    <name evidence="3" type="ORF">H9649_09390</name>
</gene>
<keyword evidence="4" id="KW-1185">Reference proteome</keyword>